<dbReference type="InterPro" id="IPR004567">
    <property type="entry name" value="Type_II_PanK"/>
</dbReference>
<feature type="region of interest" description="Disordered" evidence="4">
    <location>
        <begin position="319"/>
        <end position="357"/>
    </location>
</feature>
<dbReference type="GO" id="GO:0005829">
    <property type="term" value="C:cytosol"/>
    <property type="evidence" value="ECO:0007669"/>
    <property type="project" value="TreeGrafter"/>
</dbReference>
<feature type="compositionally biased region" description="Basic and acidic residues" evidence="4">
    <location>
        <begin position="843"/>
        <end position="852"/>
    </location>
</feature>
<dbReference type="CDD" id="cd24086">
    <property type="entry name" value="ASKHA_NBD_PanK-II_euk"/>
    <property type="match status" value="1"/>
</dbReference>
<feature type="compositionally biased region" description="Basic residues" evidence="4">
    <location>
        <begin position="1322"/>
        <end position="1336"/>
    </location>
</feature>
<feature type="region of interest" description="Disordered" evidence="4">
    <location>
        <begin position="1283"/>
        <end position="1351"/>
    </location>
</feature>
<organism evidence="6 7">
    <name type="scientific">Macrostomum lignano</name>
    <dbReference type="NCBI Taxonomy" id="282301"/>
    <lineage>
        <taxon>Eukaryota</taxon>
        <taxon>Metazoa</taxon>
        <taxon>Spiralia</taxon>
        <taxon>Lophotrochozoa</taxon>
        <taxon>Platyhelminthes</taxon>
        <taxon>Rhabditophora</taxon>
        <taxon>Macrostomorpha</taxon>
        <taxon>Macrostomida</taxon>
        <taxon>Macrostomidae</taxon>
        <taxon>Macrostomum</taxon>
    </lineage>
</organism>
<dbReference type="PANTHER" id="PTHR12280">
    <property type="entry name" value="PANTOTHENATE KINASE"/>
    <property type="match status" value="1"/>
</dbReference>
<feature type="compositionally biased region" description="Polar residues" evidence="4">
    <location>
        <begin position="823"/>
        <end position="839"/>
    </location>
</feature>
<feature type="signal peptide" evidence="5">
    <location>
        <begin position="1"/>
        <end position="24"/>
    </location>
</feature>
<feature type="region of interest" description="Disordered" evidence="4">
    <location>
        <begin position="590"/>
        <end position="612"/>
    </location>
</feature>
<evidence type="ECO:0000256" key="4">
    <source>
        <dbReference type="SAM" id="MobiDB-lite"/>
    </source>
</evidence>
<feature type="compositionally biased region" description="Basic and acidic residues" evidence="4">
    <location>
        <begin position="1298"/>
        <end position="1312"/>
    </location>
</feature>
<evidence type="ECO:0000313" key="7">
    <source>
        <dbReference type="WBParaSite" id="maker-uti_cns_0005511-snap-gene-0.6-mRNA-1"/>
    </source>
</evidence>
<dbReference type="GO" id="GO:0005634">
    <property type="term" value="C:nucleus"/>
    <property type="evidence" value="ECO:0007669"/>
    <property type="project" value="TreeGrafter"/>
</dbReference>
<keyword evidence="1" id="KW-0547">Nucleotide-binding</keyword>
<evidence type="ECO:0000256" key="2">
    <source>
        <dbReference type="ARBA" id="ARBA00022840"/>
    </source>
</evidence>
<dbReference type="Proteomes" id="UP000095280">
    <property type="component" value="Unplaced"/>
</dbReference>
<protein>
    <submittedName>
        <fullName evidence="7">DNA helicase</fullName>
    </submittedName>
</protein>
<reference evidence="7" key="1">
    <citation type="submission" date="2016-11" db="UniProtKB">
        <authorList>
            <consortium name="WormBaseParasite"/>
        </authorList>
    </citation>
    <scope>IDENTIFICATION</scope>
</reference>
<dbReference type="Gene3D" id="3.30.420.40">
    <property type="match status" value="1"/>
</dbReference>
<dbReference type="GO" id="GO:0005524">
    <property type="term" value="F:ATP binding"/>
    <property type="evidence" value="ECO:0007669"/>
    <property type="project" value="UniProtKB-KW"/>
</dbReference>
<dbReference type="InterPro" id="IPR043129">
    <property type="entry name" value="ATPase_NBD"/>
</dbReference>
<dbReference type="Gene3D" id="3.60.10.10">
    <property type="entry name" value="Endonuclease/exonuclease/phosphatase"/>
    <property type="match status" value="1"/>
</dbReference>
<sequence>MACTIIVSILSGLNFSLYLQGVGSGLCASPSCIAAISRGATWGSRASIWDRMARTSSITAELHTQPMPSFSLMALPSRESATPRTPSSTSVVCSLRNALRSFLLMRPSSREVVAARASAAAEASAKSPSTFWLSTSRFSSSTLKMAKPAEDSSSTSIGELRRGSARRCIVLFPDHSRQVRSGGIGDPHPAGVPDEGAEVSDIVRGGQLVHPLGVAEVFVPRLVETFLEKHLTLVENGNTRSSAAVEQRAVGEAVNALAAPVHTDIQRNVVSARDGGLEAPPDVEGGRGGRVRTCDGTANAALKLVQPLTGGLLLQHASPDETRVCDTGPDDAGINPTDRSRREAPSRPDGSAQLGKAAFCPTDDVIKVLRPAQVMPHGLTSAPIAGWTTPEQQVEDDLPRSDVGGKIVLLEGVFPLRGETHGGGGRARSTTKGGRAVVQVSQEMDTRLASASSSWASSLKARMTLPLAFRIASTLMSRASFSQRKSSIMPIDASIWAVVSVPLAARTQILNFGSVATLAYVPALASFGLLGSSEGSVRSSGCCLFRSEPAEVLSSRLRRLTTWKPVRCQITKAASDGALQSLGANKSRTAGRVRGAGVSQQTVDVAPSPRLSPPHLLHRLRTVGLGADDVACQLESPTAQQIARTGQAGAMIERRVGDSLVADLEGGAQQASVRRVDLSLERVCQRPGLGVDGLDHRLEQRRPLAVRTKGSPSKSSATPQILADVGNQTAEVDELLTSWKLTRLSVSASAEDCSLGVHDGLLRVDHQADARRNGNQPIQLSLGALDGRGQQGEVIGVAKHAEPSLRLASTHASPQQEAVVVGRQSSPINRNGASVSPWSTPEDVSKKSDRPSGVETAAVVPWYSAMTAEISSSGTLYARSTSGSASLTTESKAFLKSTKIRIRVNWRMRASSMTRRRARICVTVPRWGRNPFCSGRRYGSSTGCNRDSSMRLNSFAAQDCRQMPRCSSSLVVPGFFGMATMCAVVHSFGATSPKSTRFITLATSVATQWIRSASVGTSSGPSALPPGDCRANFTTSAVLTGATLKLSSAGNGVSGGSLRFSGSGGGGALTMAAKNSRSSFLRSSGVSPARLSAMRRFRPSVDGGPGHAPSGIGPCGRDGLDGVIDSGLLPLQVDSRQSLLRLASWPPTQTEPLQIFPRFVDRGVVLPDRLPALGRSHQRDCLLRSGSNCSAHLRVLGSSTLVAQRSDKGTGKATSRLGVPERAVVAPRWPLWRTVERVPKPKVADEQPMVGPQSQRRNGVAVGDAAALTKAHKHVVELCQPPRSVPATRVPPPPLAAHEGREPARRLAESEPRLTAAAAKCGRTKRGQRSARRRVERRRERNWRGRQRGAARRAAAALAQLDLPGGAGDHEAHQHRAPAVPEGTLRVGTLNCRTLKATWRRGLLARLALDLSCDVIALQEVSIRADPGLHCEDLGAGWTLWYTSADERGRGGVGALIGPRLQQSCRCISLSSRLLRVDVRLRGRNTVLRAFFEQLSVRVEEMAQRDTVVILGDLNAVLRRSERSLFVTARENGNTGALEDFLERQDMVSANTRFRKKKAMLGGTHLTVISILFSSADCLIRGVGSGVCFNSTLAIRAAGTRRSLLDCFLSFESQQPTGLWLAQFEESTGLCYQFAYQSVCFLLQQPGSGCQVMHSSRLNINQAASRFSAVWEAAEAVMDSVVCGQAPLQAHDVEWTTINATSFTASKSLTWIVRASRTNGVRCFLEFTDCNTGGIGANLWEASEKSGGARRLLSRLSSSILIESSEMILPDDPYQLVDVGVAYNGTVNQLNLYFNGRFLTPGGVYIDYSGSPSVNVMSCLKIGRRTSSHGWLAGTVQYEKRAGSADFAAFKIRKIIRKFDTIKMKEPIELKSIVTERRLLKYPEVFGSLDRGCSLTKVLYVKPVPEKPEKVSLEMAVYANSDFEHVLDWLVARATEEGVIKTAGRKLRVTGVGGEKFKNEIAATTCMGIEFVDEIMSHQTGGHFLLNNYEDDVFCYADGRTAEESKPPVELPPWIAALQSRIDEIFTSADGHRLPVIFGFCGSGTVINKLNEDGTADMLGVHWFGGKSFLGLSHMLLGTNNYDEIMELAARGDRGNVDTQAKEMIDQDAKAEYRMLPGDFPMFPFGKSSEGAIPTGSFRREDVAAAVVGCIVSGLLTQVAAYCKLHRIRRVYLGGNFFRAKVARDILRDCAETVPTYRPLRFHFMSNGHTGCLGALQASAADAAEMRAKLSSMKVDEK</sequence>
<dbReference type="GO" id="GO:0004594">
    <property type="term" value="F:pantothenate kinase activity"/>
    <property type="evidence" value="ECO:0007669"/>
    <property type="project" value="TreeGrafter"/>
</dbReference>
<evidence type="ECO:0000313" key="6">
    <source>
        <dbReference type="Proteomes" id="UP000095280"/>
    </source>
</evidence>
<keyword evidence="6" id="KW-1185">Reference proteome</keyword>
<dbReference type="SUPFAM" id="SSF56219">
    <property type="entry name" value="DNase I-like"/>
    <property type="match status" value="1"/>
</dbReference>
<evidence type="ECO:0000256" key="3">
    <source>
        <dbReference type="ARBA" id="ARBA00022993"/>
    </source>
</evidence>
<proteinExistence type="predicted"/>
<keyword evidence="3" id="KW-0173">Coenzyme A biosynthesis</keyword>
<dbReference type="Pfam" id="PF03630">
    <property type="entry name" value="Fumble"/>
    <property type="match status" value="1"/>
</dbReference>
<dbReference type="SUPFAM" id="SSF53067">
    <property type="entry name" value="Actin-like ATPase domain"/>
    <property type="match status" value="2"/>
</dbReference>
<evidence type="ECO:0000256" key="5">
    <source>
        <dbReference type="SAM" id="SignalP"/>
    </source>
</evidence>
<keyword evidence="2" id="KW-0067">ATP-binding</keyword>
<dbReference type="Gene3D" id="3.30.420.510">
    <property type="match status" value="1"/>
</dbReference>
<keyword evidence="5" id="KW-0732">Signal</keyword>
<dbReference type="WBParaSite" id="maker-uti_cns_0005511-snap-gene-0.6-mRNA-1">
    <property type="protein sequence ID" value="maker-uti_cns_0005511-snap-gene-0.6-mRNA-1"/>
    <property type="gene ID" value="maker-uti_cns_0005511-snap-gene-0.6"/>
</dbReference>
<dbReference type="InterPro" id="IPR036691">
    <property type="entry name" value="Endo/exonu/phosph_ase_sf"/>
</dbReference>
<name>A0A1I8HCZ5_9PLAT</name>
<dbReference type="PANTHER" id="PTHR12280:SF20">
    <property type="entry name" value="4'-PHOSPHOPANTETHEINE PHOSPHATASE"/>
    <property type="match status" value="1"/>
</dbReference>
<evidence type="ECO:0000256" key="1">
    <source>
        <dbReference type="ARBA" id="ARBA00022741"/>
    </source>
</evidence>
<accession>A0A1I8HCZ5</accession>
<dbReference type="GO" id="GO:0015937">
    <property type="term" value="P:coenzyme A biosynthetic process"/>
    <property type="evidence" value="ECO:0007669"/>
    <property type="project" value="UniProtKB-KW"/>
</dbReference>
<feature type="region of interest" description="Disordered" evidence="4">
    <location>
        <begin position="822"/>
        <end position="852"/>
    </location>
</feature>
<feature type="chain" id="PRO_5009320056" evidence="5">
    <location>
        <begin position="25"/>
        <end position="2238"/>
    </location>
</feature>